<dbReference type="OrthoDB" id="9811016at2"/>
<keyword evidence="5" id="KW-1185">Reference proteome</keyword>
<keyword evidence="2" id="KW-0963">Cytoplasm</keyword>
<dbReference type="GO" id="GO:0051301">
    <property type="term" value="P:cell division"/>
    <property type="evidence" value="ECO:0007669"/>
    <property type="project" value="UniProtKB-KW"/>
</dbReference>
<dbReference type="GO" id="GO:0006260">
    <property type="term" value="P:DNA replication"/>
    <property type="evidence" value="ECO:0007669"/>
    <property type="project" value="UniProtKB-UniRule"/>
</dbReference>
<organism evidence="4 5">
    <name type="scientific">Paraflavitalea soli</name>
    <dbReference type="NCBI Taxonomy" id="2315862"/>
    <lineage>
        <taxon>Bacteria</taxon>
        <taxon>Pseudomonadati</taxon>
        <taxon>Bacteroidota</taxon>
        <taxon>Chitinophagia</taxon>
        <taxon>Chitinophagales</taxon>
        <taxon>Chitinophagaceae</taxon>
        <taxon>Paraflavitalea</taxon>
    </lineage>
</organism>
<dbReference type="Pfam" id="PF02616">
    <property type="entry name" value="SMC_ScpA"/>
    <property type="match status" value="1"/>
</dbReference>
<dbReference type="KEGG" id="pseg:D3H65_25600"/>
<evidence type="ECO:0000256" key="1">
    <source>
        <dbReference type="ARBA" id="ARBA00044777"/>
    </source>
</evidence>
<dbReference type="EMBL" id="CP032157">
    <property type="protein sequence ID" value="AXY77148.1"/>
    <property type="molecule type" value="Genomic_DNA"/>
</dbReference>
<proteinExistence type="inferred from homology"/>
<dbReference type="Gene3D" id="6.10.250.2410">
    <property type="match status" value="1"/>
</dbReference>
<comment type="subcellular location">
    <subcellularLocation>
        <location evidence="2">Cytoplasm</location>
    </subcellularLocation>
    <text evidence="2">Associated with two foci at the outer edges of the nucleoid region in young cells, and at four foci within both cell halves in older cells.</text>
</comment>
<dbReference type="HAMAP" id="MF_01805">
    <property type="entry name" value="ScpA"/>
    <property type="match status" value="1"/>
</dbReference>
<name>A0A3B7MSP4_9BACT</name>
<evidence type="ECO:0000313" key="5">
    <source>
        <dbReference type="Proteomes" id="UP000263900"/>
    </source>
</evidence>
<comment type="similarity">
    <text evidence="2">Belongs to the ScpA family.</text>
</comment>
<comment type="subunit">
    <text evidence="2">Component of a cohesin-like complex composed of ScpA, ScpB and the Smc homodimer, in which ScpA and ScpB bind to the head domain of Smc. The presence of the three proteins is required for the association of the complex with DNA.</text>
</comment>
<keyword evidence="2" id="KW-0159">Chromosome partition</keyword>
<dbReference type="Proteomes" id="UP000263900">
    <property type="component" value="Chromosome"/>
</dbReference>
<reference evidence="4 5" key="1">
    <citation type="submission" date="2018-09" db="EMBL/GenBank/DDBJ databases">
        <title>Genome sequencing of strain 6GH32-13.</title>
        <authorList>
            <person name="Weon H.-Y."/>
            <person name="Heo J."/>
            <person name="Kwon S.-W."/>
        </authorList>
    </citation>
    <scope>NUCLEOTIDE SEQUENCE [LARGE SCALE GENOMIC DNA]</scope>
    <source>
        <strain evidence="4 5">5GH32-13</strain>
    </source>
</reference>
<dbReference type="PANTHER" id="PTHR33969:SF2">
    <property type="entry name" value="SEGREGATION AND CONDENSATION PROTEIN A"/>
    <property type="match status" value="1"/>
</dbReference>
<evidence type="ECO:0000256" key="2">
    <source>
        <dbReference type="HAMAP-Rule" id="MF_01805"/>
    </source>
</evidence>
<accession>A0A3B7MSP4</accession>
<dbReference type="PANTHER" id="PTHR33969">
    <property type="entry name" value="SEGREGATION AND CONDENSATION PROTEIN A"/>
    <property type="match status" value="1"/>
</dbReference>
<sequence length="305" mass="35368">MNQSSYQIKLPQFEGPFDLLLFFIERDELDIYNIPITKIIKDFMDYIHGEDGLNIELSSEFILFVSTLMRIKAKMLLPRKEIDAQGNEIDPRQELIDKILEYKRFKEASARMAEMEAIRMLMVRRGNLQKDLSSIGEETGEGTEIQTITLFKLMKTFEKVIKRLEQRNLKPVHTVVRYNYTMDESREYMLSSVKREKVMSFEKIFDICQDRIHAIFLFLSMLELVQMKYMTLMVGEGRNNFILEFNEHREEDPIFDMMTLGKEPSAGETPIGGLFGNGPVTDEGSDEEPPADEPAADEPSADETE</sequence>
<dbReference type="AlphaFoldDB" id="A0A3B7MSP4"/>
<evidence type="ECO:0000256" key="3">
    <source>
        <dbReference type="SAM" id="MobiDB-lite"/>
    </source>
</evidence>
<feature type="region of interest" description="Disordered" evidence="3">
    <location>
        <begin position="264"/>
        <end position="305"/>
    </location>
</feature>
<dbReference type="GO" id="GO:0007059">
    <property type="term" value="P:chromosome segregation"/>
    <property type="evidence" value="ECO:0007669"/>
    <property type="project" value="UniProtKB-UniRule"/>
</dbReference>
<dbReference type="GO" id="GO:0005737">
    <property type="term" value="C:cytoplasm"/>
    <property type="evidence" value="ECO:0007669"/>
    <property type="project" value="UniProtKB-SubCell"/>
</dbReference>
<protein>
    <recommendedName>
        <fullName evidence="1 2">Segregation and condensation protein A</fullName>
    </recommendedName>
</protein>
<dbReference type="InterPro" id="IPR003768">
    <property type="entry name" value="ScpA"/>
</dbReference>
<keyword evidence="2" id="KW-0131">Cell cycle</keyword>
<feature type="compositionally biased region" description="Acidic residues" evidence="3">
    <location>
        <begin position="283"/>
        <end position="305"/>
    </location>
</feature>
<evidence type="ECO:0000313" key="4">
    <source>
        <dbReference type="EMBL" id="AXY77148.1"/>
    </source>
</evidence>
<comment type="function">
    <text evidence="2">Participates in chromosomal partition during cell division. May act via the formation of a condensin-like complex containing Smc and ScpB that pull DNA away from mid-cell into both cell halves.</text>
</comment>
<dbReference type="RefSeq" id="WP_119053024.1">
    <property type="nucleotide sequence ID" value="NZ_CP032157.1"/>
</dbReference>
<gene>
    <name evidence="2" type="primary">scpA</name>
    <name evidence="4" type="ORF">D3H65_25600</name>
</gene>
<keyword evidence="2" id="KW-0132">Cell division</keyword>